<keyword evidence="2" id="KW-1185">Reference proteome</keyword>
<dbReference type="Proteomes" id="UP001589887">
    <property type="component" value="Unassembled WGS sequence"/>
</dbReference>
<dbReference type="RefSeq" id="WP_394317570.1">
    <property type="nucleotide sequence ID" value="NZ_JBHMQV010000009.1"/>
</dbReference>
<comment type="caution">
    <text evidence="1">The sequence shown here is derived from an EMBL/GenBank/DDBJ whole genome shotgun (WGS) entry which is preliminary data.</text>
</comment>
<accession>A0ABV6TDD0</accession>
<proteinExistence type="predicted"/>
<reference evidence="1 2" key="1">
    <citation type="submission" date="2024-09" db="EMBL/GenBank/DDBJ databases">
        <authorList>
            <person name="Sun Q."/>
            <person name="Mori K."/>
        </authorList>
    </citation>
    <scope>NUCLEOTIDE SEQUENCE [LARGE SCALE GENOMIC DNA]</scope>
    <source>
        <strain evidence="1 2">JCM 4557</strain>
    </source>
</reference>
<organism evidence="1 2">
    <name type="scientific">Streptomyces noboritoensis</name>
    <dbReference type="NCBI Taxonomy" id="67337"/>
    <lineage>
        <taxon>Bacteria</taxon>
        <taxon>Bacillati</taxon>
        <taxon>Actinomycetota</taxon>
        <taxon>Actinomycetes</taxon>
        <taxon>Kitasatosporales</taxon>
        <taxon>Streptomycetaceae</taxon>
        <taxon>Streptomyces</taxon>
    </lineage>
</organism>
<evidence type="ECO:0008006" key="3">
    <source>
        <dbReference type="Google" id="ProtNLM"/>
    </source>
</evidence>
<dbReference type="EMBL" id="JBHMQV010000009">
    <property type="protein sequence ID" value="MFC0843813.1"/>
    <property type="molecule type" value="Genomic_DNA"/>
</dbReference>
<sequence length="84" mass="9882">MNRCQFIEDHRQNHLVQRLCRLIEVGCSSYYKWRAGRGAHAERERADEELAEKIRAFHTDSDTERLLRTLLISLADQPRTLATD</sequence>
<protein>
    <recommendedName>
        <fullName evidence="3">Transposase</fullName>
    </recommendedName>
</protein>
<name>A0ABV6TDD0_9ACTN</name>
<gene>
    <name evidence="1" type="ORF">ACFH04_08805</name>
</gene>
<evidence type="ECO:0000313" key="1">
    <source>
        <dbReference type="EMBL" id="MFC0843813.1"/>
    </source>
</evidence>
<evidence type="ECO:0000313" key="2">
    <source>
        <dbReference type="Proteomes" id="UP001589887"/>
    </source>
</evidence>